<protein>
    <submittedName>
        <fullName evidence="2">Uncharacterized protein</fullName>
    </submittedName>
</protein>
<dbReference type="OrthoDB" id="1807481at2"/>
<dbReference type="AlphaFoldDB" id="A0A9D2WQM8"/>
<sequence>MDEDKMEKILGKILDYQSEHKVDDDNILIMLSLIDLMGIIDVLKREGENSAAGAGLNSGPGNIETLLGPVMALMASGMGKGGATGDGQNTFNPAALLSLLGSGLVGGQIKGSAPDLTALFSLLGPLLGMAGVGKQAHGHTEHGQERGNKPQPVQREINLDNKYKNSASGTVITGEGAGGQKNEQPPKSGEVLKWKFGT</sequence>
<evidence type="ECO:0000313" key="2">
    <source>
        <dbReference type="EMBL" id="KAF1085847.1"/>
    </source>
</evidence>
<feature type="compositionally biased region" description="Basic and acidic residues" evidence="1">
    <location>
        <begin position="138"/>
        <end position="148"/>
    </location>
</feature>
<organism evidence="2 3">
    <name type="scientific">Sporotomaculum syntrophicum</name>
    <dbReference type="NCBI Taxonomy" id="182264"/>
    <lineage>
        <taxon>Bacteria</taxon>
        <taxon>Bacillati</taxon>
        <taxon>Bacillota</taxon>
        <taxon>Clostridia</taxon>
        <taxon>Eubacteriales</taxon>
        <taxon>Desulfallaceae</taxon>
        <taxon>Sporotomaculum</taxon>
    </lineage>
</organism>
<feature type="region of interest" description="Disordered" evidence="1">
    <location>
        <begin position="157"/>
        <end position="198"/>
    </location>
</feature>
<dbReference type="EMBL" id="LSRS01000002">
    <property type="protein sequence ID" value="KAF1085847.1"/>
    <property type="molecule type" value="Genomic_DNA"/>
</dbReference>
<reference evidence="2" key="1">
    <citation type="submission" date="2016-02" db="EMBL/GenBank/DDBJ databases">
        <title>Draft Genome Sequence of Sporotomaculum syntrophicum Strain FB, a Syntrophic Benzoate Degrader.</title>
        <authorList>
            <person name="Nobu M.K."/>
            <person name="Narihiro T."/>
            <person name="Qiu Y.-L."/>
            <person name="Ohashi A."/>
            <person name="Liu W.-T."/>
            <person name="Yuji S."/>
        </authorList>
    </citation>
    <scope>NUCLEOTIDE SEQUENCE</scope>
    <source>
        <strain evidence="2">FB</strain>
    </source>
</reference>
<evidence type="ECO:0000256" key="1">
    <source>
        <dbReference type="SAM" id="MobiDB-lite"/>
    </source>
</evidence>
<feature type="region of interest" description="Disordered" evidence="1">
    <location>
        <begin position="133"/>
        <end position="152"/>
    </location>
</feature>
<evidence type="ECO:0000313" key="3">
    <source>
        <dbReference type="Proteomes" id="UP000798488"/>
    </source>
</evidence>
<dbReference type="RefSeq" id="WP_161821011.1">
    <property type="nucleotide sequence ID" value="NZ_LSRS01000002.1"/>
</dbReference>
<dbReference type="Proteomes" id="UP000798488">
    <property type="component" value="Unassembled WGS sequence"/>
</dbReference>
<keyword evidence="3" id="KW-1185">Reference proteome</keyword>
<name>A0A9D2WQM8_9FIRM</name>
<proteinExistence type="predicted"/>
<comment type="caution">
    <text evidence="2">The sequence shown here is derived from an EMBL/GenBank/DDBJ whole genome shotgun (WGS) entry which is preliminary data.</text>
</comment>
<gene>
    <name evidence="2" type="ORF">SPSYN_00576</name>
</gene>
<accession>A0A9D2WQM8</accession>